<dbReference type="InterPro" id="IPR041667">
    <property type="entry name" value="Cupin_8"/>
</dbReference>
<dbReference type="EMBL" id="BLLK01000047">
    <property type="protein sequence ID" value="GFH54637.1"/>
    <property type="molecule type" value="Genomic_DNA"/>
</dbReference>
<dbReference type="AlphaFoldDB" id="A0AAD3CZ32"/>
<gene>
    <name evidence="2" type="ORF">CTEN210_11113</name>
</gene>
<comment type="caution">
    <text evidence="2">The sequence shown here is derived from an EMBL/GenBank/DDBJ whole genome shotgun (WGS) entry which is preliminary data.</text>
</comment>
<dbReference type="InterPro" id="IPR014710">
    <property type="entry name" value="RmlC-like_jellyroll"/>
</dbReference>
<evidence type="ECO:0000313" key="2">
    <source>
        <dbReference type="EMBL" id="GFH54637.1"/>
    </source>
</evidence>
<dbReference type="SUPFAM" id="SSF51197">
    <property type="entry name" value="Clavaminate synthase-like"/>
    <property type="match status" value="1"/>
</dbReference>
<evidence type="ECO:0000259" key="1">
    <source>
        <dbReference type="PROSITE" id="PS51184"/>
    </source>
</evidence>
<dbReference type="InterPro" id="IPR003347">
    <property type="entry name" value="JmjC_dom"/>
</dbReference>
<dbReference type="PROSITE" id="PS51184">
    <property type="entry name" value="JMJC"/>
    <property type="match status" value="1"/>
</dbReference>
<accession>A0AAD3CZ32</accession>
<evidence type="ECO:0000313" key="3">
    <source>
        <dbReference type="Proteomes" id="UP001054902"/>
    </source>
</evidence>
<protein>
    <recommendedName>
        <fullName evidence="1">JmjC domain-containing protein</fullName>
    </recommendedName>
</protein>
<dbReference type="PANTHER" id="PTHR12461">
    <property type="entry name" value="HYPOXIA-INDUCIBLE FACTOR 1 ALPHA INHIBITOR-RELATED"/>
    <property type="match status" value="1"/>
</dbReference>
<organism evidence="2 3">
    <name type="scientific">Chaetoceros tenuissimus</name>
    <dbReference type="NCBI Taxonomy" id="426638"/>
    <lineage>
        <taxon>Eukaryota</taxon>
        <taxon>Sar</taxon>
        <taxon>Stramenopiles</taxon>
        <taxon>Ochrophyta</taxon>
        <taxon>Bacillariophyta</taxon>
        <taxon>Coscinodiscophyceae</taxon>
        <taxon>Chaetocerotophycidae</taxon>
        <taxon>Chaetocerotales</taxon>
        <taxon>Chaetocerotaceae</taxon>
        <taxon>Chaetoceros</taxon>
    </lineage>
</organism>
<keyword evidence="3" id="KW-1185">Reference proteome</keyword>
<reference evidence="2 3" key="1">
    <citation type="journal article" date="2021" name="Sci. Rep.">
        <title>The genome of the diatom Chaetoceros tenuissimus carries an ancient integrated fragment of an extant virus.</title>
        <authorList>
            <person name="Hongo Y."/>
            <person name="Kimura K."/>
            <person name="Takaki Y."/>
            <person name="Yoshida Y."/>
            <person name="Baba S."/>
            <person name="Kobayashi G."/>
            <person name="Nagasaki K."/>
            <person name="Hano T."/>
            <person name="Tomaru Y."/>
        </authorList>
    </citation>
    <scope>NUCLEOTIDE SEQUENCE [LARGE SCALE GENOMIC DNA]</scope>
    <source>
        <strain evidence="2 3">NIES-3715</strain>
    </source>
</reference>
<feature type="domain" description="JmjC" evidence="1">
    <location>
        <begin position="154"/>
        <end position="352"/>
    </location>
</feature>
<proteinExistence type="predicted"/>
<dbReference type="SMART" id="SM00558">
    <property type="entry name" value="JmjC"/>
    <property type="match status" value="1"/>
</dbReference>
<dbReference type="Pfam" id="PF13621">
    <property type="entry name" value="Cupin_8"/>
    <property type="match status" value="1"/>
</dbReference>
<dbReference type="Gene3D" id="2.60.120.10">
    <property type="entry name" value="Jelly Rolls"/>
    <property type="match status" value="1"/>
</dbReference>
<name>A0AAD3CZ32_9STRA</name>
<dbReference type="Proteomes" id="UP001054902">
    <property type="component" value="Unassembled WGS sequence"/>
</dbReference>
<sequence length="357" mass="41404">MKISEENLSEFSSDVETLHATPITVLQDIPSPISFLREYVALSKPVLIKNAFPKISLDDLVRGNDGLILHVDVSPDGHADTIRVVDGEKAFVMPQTREMKFVEFVKGLRMQQKHQKKDVLDCDENGLKKVNYQKSEPQIEEPNHMDEEEDVLYYSRQNDCLRCELPELMDYFPPSVPFVDEALDLKPDAINLWIGNERSVSSMHKDHYENIMGVLCGEKIFTVCPPSDALYLRESNFPSGSFQKDSNGKWKVVQEIIPDDQGNEERQKTRWMESNVEKLLPPSSNDEINKYIEQNPLLKYAHPMRIRVSAGDLLYLPSLWYHRVTQTKETVAVNYWYDMRFDSPQWCAFNLYQHIKK</sequence>
<dbReference type="PANTHER" id="PTHR12461:SF99">
    <property type="entry name" value="BIFUNCTIONAL PEPTIDASE AND (3S)-LYSYL HYDROXYLASE JMJD7"/>
    <property type="match status" value="1"/>
</dbReference>